<name>A0A918JJG5_9BURK</name>
<dbReference type="RefSeq" id="WP_189384143.1">
    <property type="nucleotide sequence ID" value="NZ_BAABFY010000007.1"/>
</dbReference>
<reference evidence="1" key="2">
    <citation type="submission" date="2020-09" db="EMBL/GenBank/DDBJ databases">
        <authorList>
            <person name="Sun Q."/>
            <person name="Kim S."/>
        </authorList>
    </citation>
    <scope>NUCLEOTIDE SEQUENCE</scope>
    <source>
        <strain evidence="1">KCTC 23732</strain>
    </source>
</reference>
<protein>
    <submittedName>
        <fullName evidence="1">Protein YebE</fullName>
    </submittedName>
</protein>
<dbReference type="InterPro" id="IPR007486">
    <property type="entry name" value="YebE"/>
</dbReference>
<accession>A0A918JJG5</accession>
<dbReference type="EMBL" id="BMYS01000003">
    <property type="protein sequence ID" value="GGW80295.1"/>
    <property type="molecule type" value="Genomic_DNA"/>
</dbReference>
<dbReference type="InterPro" id="IPR029024">
    <property type="entry name" value="TerB-like"/>
</dbReference>
<keyword evidence="2" id="KW-1185">Reference proteome</keyword>
<dbReference type="Pfam" id="PF04391">
    <property type="entry name" value="DUF533"/>
    <property type="match status" value="1"/>
</dbReference>
<proteinExistence type="predicted"/>
<dbReference type="CDD" id="cd07178">
    <property type="entry name" value="terB_like_YebE"/>
    <property type="match status" value="1"/>
</dbReference>
<sequence length="229" mass="24519">MSALNILETLLGAGKDLITQAGNTARNATTGSHPLITDKDKTTLGAGALAVLLGKKTDSSLATYGGLAALGTVAYKAFKRWQESQAELAAQGANIAADIPMPQPINQMSAEKTEATSRALLVAMMTAAKADGHIHEEEKAQLDAHFAKISTPQERAWLQAEMNKPVDPAAVASLAVYDPHLASQIYALSVAMVDDANFMERSYLDELAKQLNLDHSLKHELETQVKQRV</sequence>
<dbReference type="SUPFAM" id="SSF158682">
    <property type="entry name" value="TerB-like"/>
    <property type="match status" value="1"/>
</dbReference>
<dbReference type="AlphaFoldDB" id="A0A918JJG5"/>
<dbReference type="Gene3D" id="1.10.3680.10">
    <property type="entry name" value="TerB-like"/>
    <property type="match status" value="1"/>
</dbReference>
<gene>
    <name evidence="1" type="ORF">GCM10011450_07710</name>
</gene>
<evidence type="ECO:0000313" key="2">
    <source>
        <dbReference type="Proteomes" id="UP000608345"/>
    </source>
</evidence>
<organism evidence="1 2">
    <name type="scientific">Advenella faeciporci</name>
    <dbReference type="NCBI Taxonomy" id="797535"/>
    <lineage>
        <taxon>Bacteria</taxon>
        <taxon>Pseudomonadati</taxon>
        <taxon>Pseudomonadota</taxon>
        <taxon>Betaproteobacteria</taxon>
        <taxon>Burkholderiales</taxon>
        <taxon>Alcaligenaceae</taxon>
    </lineage>
</organism>
<dbReference type="Proteomes" id="UP000608345">
    <property type="component" value="Unassembled WGS sequence"/>
</dbReference>
<reference evidence="1" key="1">
    <citation type="journal article" date="2014" name="Int. J. Syst. Evol. Microbiol.">
        <title>Complete genome sequence of Corynebacterium casei LMG S-19264T (=DSM 44701T), isolated from a smear-ripened cheese.</title>
        <authorList>
            <consortium name="US DOE Joint Genome Institute (JGI-PGF)"/>
            <person name="Walter F."/>
            <person name="Albersmeier A."/>
            <person name="Kalinowski J."/>
            <person name="Ruckert C."/>
        </authorList>
    </citation>
    <scope>NUCLEOTIDE SEQUENCE</scope>
    <source>
        <strain evidence="1">KCTC 23732</strain>
    </source>
</reference>
<evidence type="ECO:0000313" key="1">
    <source>
        <dbReference type="EMBL" id="GGW80295.1"/>
    </source>
</evidence>
<comment type="caution">
    <text evidence="1">The sequence shown here is derived from an EMBL/GenBank/DDBJ whole genome shotgun (WGS) entry which is preliminary data.</text>
</comment>